<dbReference type="Gene3D" id="3.40.50.1820">
    <property type="entry name" value="alpha/beta hydrolase"/>
    <property type="match status" value="1"/>
</dbReference>
<keyword evidence="1" id="KW-0732">Signal</keyword>
<protein>
    <submittedName>
        <fullName evidence="4">Alpha/beta hydrolase family esterase</fullName>
    </submittedName>
</protein>
<name>A0ABV6YCY0_9HYPH</name>
<dbReference type="Proteomes" id="UP001593940">
    <property type="component" value="Unassembled WGS sequence"/>
</dbReference>
<dbReference type="PANTHER" id="PTHR43037">
    <property type="entry name" value="UNNAMED PRODUCT-RELATED"/>
    <property type="match status" value="1"/>
</dbReference>
<dbReference type="RefSeq" id="WP_377030860.1">
    <property type="nucleotide sequence ID" value="NZ_JBHOMY010000082.1"/>
</dbReference>
<keyword evidence="5" id="KW-1185">Reference proteome</keyword>
<evidence type="ECO:0000256" key="1">
    <source>
        <dbReference type="ARBA" id="ARBA00022729"/>
    </source>
</evidence>
<evidence type="ECO:0000313" key="4">
    <source>
        <dbReference type="EMBL" id="MFC1459119.1"/>
    </source>
</evidence>
<dbReference type="PANTHER" id="PTHR43037:SF1">
    <property type="entry name" value="BLL1128 PROTEIN"/>
    <property type="match status" value="1"/>
</dbReference>
<organism evidence="4 5">
    <name type="scientific">Microvirga arabica</name>
    <dbReference type="NCBI Taxonomy" id="1128671"/>
    <lineage>
        <taxon>Bacteria</taxon>
        <taxon>Pseudomonadati</taxon>
        <taxon>Pseudomonadota</taxon>
        <taxon>Alphaproteobacteria</taxon>
        <taxon>Hyphomicrobiales</taxon>
        <taxon>Methylobacteriaceae</taxon>
        <taxon>Microvirga</taxon>
    </lineage>
</organism>
<evidence type="ECO:0000313" key="5">
    <source>
        <dbReference type="Proteomes" id="UP001593940"/>
    </source>
</evidence>
<dbReference type="InterPro" id="IPR029058">
    <property type="entry name" value="AB_hydrolase_fold"/>
</dbReference>
<accession>A0ABV6YCY0</accession>
<dbReference type="GO" id="GO:0016787">
    <property type="term" value="F:hydrolase activity"/>
    <property type="evidence" value="ECO:0007669"/>
    <property type="project" value="UniProtKB-KW"/>
</dbReference>
<keyword evidence="2 4" id="KW-0378">Hydrolase</keyword>
<dbReference type="NCBIfam" id="TIGR01840">
    <property type="entry name" value="esterase_phb"/>
    <property type="match status" value="1"/>
</dbReference>
<dbReference type="SUPFAM" id="SSF53474">
    <property type="entry name" value="alpha/beta-Hydrolases"/>
    <property type="match status" value="2"/>
</dbReference>
<sequence length="419" mass="43803">MNAQPNIDMLEATRLTREGRLAEAMALLQGGLPNGHPPVPSGNAGENAGQRQGGPVARIIEMMPPSSRGGAWTSPKFNFPQTAPDGSAGGLSQPQMPEALRGFLDHMGQSGSALGLDGLVGPGPARAPAPLPEGARFEERTFANEVGSRAYKLYIPSGYTGQPVALVVMLHGCTQSPDDFAAGTRMNELAEEQTFLVAYPAQAKSANVSKCWNWFNAADQQRNRGEPSLIAGITRQIMHDFSVKPGRVYVAGLSAGGAAAVIMGSAYPDLYAAVGVHSGLACGAARDMPSAFAAMRQGGAPHLGGAEQLVPTIVFHGDRDTTVNPVNGDQVIAQSKAGSDLRTTVSRGQAQGGINYTRTVASDDSGHPMLEHWVLHGAGHAWSGGSPSGSYTEPRGPDASREMMRFFLEHPKPAAASSM</sequence>
<reference evidence="4 5" key="1">
    <citation type="submission" date="2024-09" db="EMBL/GenBank/DDBJ databases">
        <title>Nodulacao em especies de Leguminosae Basais da Amazonia e Caracterizacao dos Rizobios e Bacterias Associadas aos Nodulos.</title>
        <authorList>
            <person name="Jambeiro I.C.A."/>
            <person name="Lopes I.S."/>
            <person name="Aguiar E.R.G.R."/>
            <person name="Santos A.F.J."/>
            <person name="Dos Santos J.M.F."/>
            <person name="Gross E."/>
        </authorList>
    </citation>
    <scope>NUCLEOTIDE SEQUENCE [LARGE SCALE GENOMIC DNA]</scope>
    <source>
        <strain evidence="4 5">BRUESC1165</strain>
    </source>
</reference>
<evidence type="ECO:0000256" key="2">
    <source>
        <dbReference type="ARBA" id="ARBA00022801"/>
    </source>
</evidence>
<comment type="caution">
    <text evidence="4">The sequence shown here is derived from an EMBL/GenBank/DDBJ whole genome shotgun (WGS) entry which is preliminary data.</text>
</comment>
<dbReference type="InterPro" id="IPR010126">
    <property type="entry name" value="Esterase_phb"/>
</dbReference>
<dbReference type="Pfam" id="PF10503">
    <property type="entry name" value="Esterase_PHB"/>
    <property type="match status" value="1"/>
</dbReference>
<evidence type="ECO:0000256" key="3">
    <source>
        <dbReference type="SAM" id="MobiDB-lite"/>
    </source>
</evidence>
<dbReference type="InterPro" id="IPR050955">
    <property type="entry name" value="Plant_Biomass_Hydrol_Est"/>
</dbReference>
<proteinExistence type="predicted"/>
<gene>
    <name evidence="4" type="ORF">ACETIH_20920</name>
</gene>
<dbReference type="EMBL" id="JBHOMY010000082">
    <property type="protein sequence ID" value="MFC1459119.1"/>
    <property type="molecule type" value="Genomic_DNA"/>
</dbReference>
<feature type="region of interest" description="Disordered" evidence="3">
    <location>
        <begin position="32"/>
        <end position="95"/>
    </location>
</feature>